<dbReference type="AlphaFoldDB" id="A0A7X1AXB7"/>
<keyword evidence="1" id="KW-0472">Membrane</keyword>
<name>A0A7X1AXB7_9BACT</name>
<accession>A0A7X1AXB7</accession>
<feature type="transmembrane region" description="Helical" evidence="1">
    <location>
        <begin position="51"/>
        <end position="76"/>
    </location>
</feature>
<keyword evidence="1" id="KW-0812">Transmembrane</keyword>
<feature type="transmembrane region" description="Helical" evidence="1">
    <location>
        <begin position="12"/>
        <end position="45"/>
    </location>
</feature>
<dbReference type="InterPro" id="IPR007403">
    <property type="entry name" value="DUF456"/>
</dbReference>
<dbReference type="Proteomes" id="UP000525652">
    <property type="component" value="Unassembled WGS sequence"/>
</dbReference>
<keyword evidence="3" id="KW-1185">Reference proteome</keyword>
<evidence type="ECO:0000256" key="1">
    <source>
        <dbReference type="SAM" id="Phobius"/>
    </source>
</evidence>
<protein>
    <submittedName>
        <fullName evidence="2">DUF456 domain-containing protein</fullName>
    </submittedName>
</protein>
<organism evidence="2 3">
    <name type="scientific">Puniceicoccus vermicola</name>
    <dbReference type="NCBI Taxonomy" id="388746"/>
    <lineage>
        <taxon>Bacteria</taxon>
        <taxon>Pseudomonadati</taxon>
        <taxon>Verrucomicrobiota</taxon>
        <taxon>Opitutia</taxon>
        <taxon>Puniceicoccales</taxon>
        <taxon>Puniceicoccaceae</taxon>
        <taxon>Puniceicoccus</taxon>
    </lineage>
</organism>
<gene>
    <name evidence="2" type="ORF">H5P30_08165</name>
</gene>
<evidence type="ECO:0000313" key="3">
    <source>
        <dbReference type="Proteomes" id="UP000525652"/>
    </source>
</evidence>
<feature type="transmembrane region" description="Helical" evidence="1">
    <location>
        <begin position="137"/>
        <end position="163"/>
    </location>
</feature>
<sequence length="169" mass="17940">MSPDLWLPLATTLLFFAAGVILTILPVFPGPVLVFAGVAIFHFWLPEDSPGTTFLLISLGLTLLTLILDFILSIVGARRYGATWKGSIGALIGGIVGIFLPPPLFWIFFGPVVGAIIGEILGGRGFKDAGRAGWGTFLGAMVALATKLAVCFFIIVGFAFLLIRHLSHA</sequence>
<evidence type="ECO:0000313" key="2">
    <source>
        <dbReference type="EMBL" id="MBC2601750.1"/>
    </source>
</evidence>
<dbReference type="Pfam" id="PF04306">
    <property type="entry name" value="DUF456"/>
    <property type="match status" value="1"/>
</dbReference>
<feature type="transmembrane region" description="Helical" evidence="1">
    <location>
        <begin position="88"/>
        <end position="117"/>
    </location>
</feature>
<dbReference type="PANTHER" id="PTHR39165">
    <property type="entry name" value="IG HYPOTHETICAL 17883"/>
    <property type="match status" value="1"/>
</dbReference>
<reference evidence="2 3" key="1">
    <citation type="submission" date="2020-07" db="EMBL/GenBank/DDBJ databases">
        <authorList>
            <person name="Feng X."/>
        </authorList>
    </citation>
    <scope>NUCLEOTIDE SEQUENCE [LARGE SCALE GENOMIC DNA]</scope>
    <source>
        <strain evidence="2 3">JCM14086</strain>
    </source>
</reference>
<comment type="caution">
    <text evidence="2">The sequence shown here is derived from an EMBL/GenBank/DDBJ whole genome shotgun (WGS) entry which is preliminary data.</text>
</comment>
<dbReference type="RefSeq" id="WP_185692458.1">
    <property type="nucleotide sequence ID" value="NZ_JACHVA010000075.1"/>
</dbReference>
<proteinExistence type="predicted"/>
<dbReference type="EMBL" id="JACHVA010000075">
    <property type="protein sequence ID" value="MBC2601750.1"/>
    <property type="molecule type" value="Genomic_DNA"/>
</dbReference>
<keyword evidence="1" id="KW-1133">Transmembrane helix</keyword>
<dbReference type="PANTHER" id="PTHR39165:SF1">
    <property type="entry name" value="DUF456 DOMAIN-CONTAINING PROTEIN"/>
    <property type="match status" value="1"/>
</dbReference>